<dbReference type="AlphaFoldDB" id="A0A178MZ01"/>
<dbReference type="NCBIfam" id="NF047650">
    <property type="entry name" value="lipo_NMCC_0638"/>
    <property type="match status" value="1"/>
</dbReference>
<dbReference type="Proteomes" id="UP000078428">
    <property type="component" value="Unassembled WGS sequence"/>
</dbReference>
<feature type="signal peptide" evidence="1">
    <location>
        <begin position="1"/>
        <end position="25"/>
    </location>
</feature>
<organism evidence="2 3">
    <name type="scientific">Paramagnetospirillum marisnigri</name>
    <dbReference type="NCBI Taxonomy" id="1285242"/>
    <lineage>
        <taxon>Bacteria</taxon>
        <taxon>Pseudomonadati</taxon>
        <taxon>Pseudomonadota</taxon>
        <taxon>Alphaproteobacteria</taxon>
        <taxon>Rhodospirillales</taxon>
        <taxon>Magnetospirillaceae</taxon>
        <taxon>Paramagnetospirillum</taxon>
    </lineage>
</organism>
<reference evidence="2 3" key="1">
    <citation type="submission" date="2016-04" db="EMBL/GenBank/DDBJ databases">
        <title>Draft genome sequence of freshwater magnetotactic bacteria Magnetospirillum marisnigri SP-1 and Magnetospirillum moscoviense BB-1.</title>
        <authorList>
            <person name="Koziaeva V."/>
            <person name="Dziuba M.V."/>
            <person name="Ivanov T.M."/>
            <person name="Kuznetsov B."/>
            <person name="Grouzdev D.S."/>
        </authorList>
    </citation>
    <scope>NUCLEOTIDE SEQUENCE [LARGE SCALE GENOMIC DNA]</scope>
    <source>
        <strain evidence="2 3">SP-1</strain>
    </source>
</reference>
<keyword evidence="1" id="KW-0732">Signal</keyword>
<evidence type="ECO:0000313" key="2">
    <source>
        <dbReference type="EMBL" id="OAN55247.1"/>
    </source>
</evidence>
<proteinExistence type="predicted"/>
<gene>
    <name evidence="2" type="ORF">A6A04_11345</name>
</gene>
<feature type="chain" id="PRO_5008092365" evidence="1">
    <location>
        <begin position="26"/>
        <end position="196"/>
    </location>
</feature>
<evidence type="ECO:0000313" key="3">
    <source>
        <dbReference type="Proteomes" id="UP000078428"/>
    </source>
</evidence>
<comment type="caution">
    <text evidence="2">The sequence shown here is derived from an EMBL/GenBank/DDBJ whole genome shotgun (WGS) entry which is preliminary data.</text>
</comment>
<accession>A0A178MZ01</accession>
<protein>
    <submittedName>
        <fullName evidence="2">Uncharacterized protein</fullName>
    </submittedName>
</protein>
<keyword evidence="3" id="KW-1185">Reference proteome</keyword>
<name>A0A178MZ01_9PROT</name>
<dbReference type="STRING" id="1285242.A6A04_11345"/>
<evidence type="ECO:0000256" key="1">
    <source>
        <dbReference type="SAM" id="SignalP"/>
    </source>
</evidence>
<dbReference type="RefSeq" id="WP_068489429.1">
    <property type="nucleotide sequence ID" value="NZ_LWQT01000020.1"/>
</dbReference>
<sequence length="196" mass="20971">MINFARFLVLAAAVLSLVLPGPASAQLAVDAAEVASATFVKGCVGHLGAYDLLREKLQPGKDYYLPQLSPSDARPFLNGKPGEAYARFDAGVTLVLLGDGQCIVFVQKANPERLYKQLDKDIRLAVARAFAVKSGGKEIKGPLLARFFDLDAIGEYREKLAQAYGPDLPGLRVILTTSDTANPNLQGIITIGTRSP</sequence>
<dbReference type="EMBL" id="LWQT01000020">
    <property type="protein sequence ID" value="OAN55247.1"/>
    <property type="molecule type" value="Genomic_DNA"/>
</dbReference>